<proteinExistence type="predicted"/>
<protein>
    <recommendedName>
        <fullName evidence="1">Glycosyltransferase 2-like domain-containing protein</fullName>
    </recommendedName>
</protein>
<dbReference type="PANTHER" id="PTHR43685">
    <property type="entry name" value="GLYCOSYLTRANSFERASE"/>
    <property type="match status" value="1"/>
</dbReference>
<dbReference type="RefSeq" id="WP_345006037.1">
    <property type="nucleotide sequence ID" value="NZ_BAABCY010000060.1"/>
</dbReference>
<dbReference type="InterPro" id="IPR001173">
    <property type="entry name" value="Glyco_trans_2-like"/>
</dbReference>
<dbReference type="Proteomes" id="UP001500954">
    <property type="component" value="Unassembled WGS sequence"/>
</dbReference>
<reference evidence="3" key="1">
    <citation type="journal article" date="2019" name="Int. J. Syst. Evol. Microbiol.">
        <title>The Global Catalogue of Microorganisms (GCM) 10K type strain sequencing project: providing services to taxonomists for standard genome sequencing and annotation.</title>
        <authorList>
            <consortium name="The Broad Institute Genomics Platform"/>
            <consortium name="The Broad Institute Genome Sequencing Center for Infectious Disease"/>
            <person name="Wu L."/>
            <person name="Ma J."/>
        </authorList>
    </citation>
    <scope>NUCLEOTIDE SEQUENCE [LARGE SCALE GENOMIC DNA]</scope>
    <source>
        <strain evidence="3">JCM 17111</strain>
    </source>
</reference>
<dbReference type="SUPFAM" id="SSF53448">
    <property type="entry name" value="Nucleotide-diphospho-sugar transferases"/>
    <property type="match status" value="1"/>
</dbReference>
<dbReference type="InterPro" id="IPR050834">
    <property type="entry name" value="Glycosyltransf_2"/>
</dbReference>
<evidence type="ECO:0000313" key="2">
    <source>
        <dbReference type="EMBL" id="GAA3571791.1"/>
    </source>
</evidence>
<dbReference type="Pfam" id="PF00535">
    <property type="entry name" value="Glycos_transf_2"/>
    <property type="match status" value="1"/>
</dbReference>
<comment type="caution">
    <text evidence="2">The sequence shown here is derived from an EMBL/GenBank/DDBJ whole genome shotgun (WGS) entry which is preliminary data.</text>
</comment>
<accession>A0ABP6XSA9</accession>
<dbReference type="EMBL" id="BAABCY010000060">
    <property type="protein sequence ID" value="GAA3571791.1"/>
    <property type="molecule type" value="Genomic_DNA"/>
</dbReference>
<gene>
    <name evidence="2" type="ORF">GCM10022395_21480</name>
</gene>
<name>A0ABP6XSA9_9FLAO</name>
<feature type="domain" description="Glycosyltransferase 2-like" evidence="1">
    <location>
        <begin position="5"/>
        <end position="132"/>
    </location>
</feature>
<evidence type="ECO:0000259" key="1">
    <source>
        <dbReference type="Pfam" id="PF00535"/>
    </source>
</evidence>
<organism evidence="2 3">
    <name type="scientific">Snuella lapsa</name>
    <dbReference type="NCBI Taxonomy" id="870481"/>
    <lineage>
        <taxon>Bacteria</taxon>
        <taxon>Pseudomonadati</taxon>
        <taxon>Bacteroidota</taxon>
        <taxon>Flavobacteriia</taxon>
        <taxon>Flavobacteriales</taxon>
        <taxon>Flavobacteriaceae</taxon>
        <taxon>Snuella</taxon>
    </lineage>
</organism>
<evidence type="ECO:0000313" key="3">
    <source>
        <dbReference type="Proteomes" id="UP001500954"/>
    </source>
</evidence>
<dbReference type="PANTHER" id="PTHR43685:SF2">
    <property type="entry name" value="GLYCOSYLTRANSFERASE 2-LIKE DOMAIN-CONTAINING PROTEIN"/>
    <property type="match status" value="1"/>
</dbReference>
<dbReference type="InterPro" id="IPR029044">
    <property type="entry name" value="Nucleotide-diphossugar_trans"/>
</dbReference>
<keyword evidence="3" id="KW-1185">Reference proteome</keyword>
<dbReference type="Gene3D" id="3.90.550.10">
    <property type="entry name" value="Spore Coat Polysaccharide Biosynthesis Protein SpsA, Chain A"/>
    <property type="match status" value="1"/>
</dbReference>
<sequence>MALVSVIIPSYNSAHFISEAIDSILEQTYGEWELIVVDDGSTDALESVVRPYIAKDARISMVVKANGGLGSARNFGIRHAKGTYILPLDADDRFAPTFIEKAVAQFINRPDLKVVYCEAVYFGAKQGRWLLKDYSYKDLLVSNMIFASAMYKKADYERVGGYDEQILYEDWDYWLRLLQDGGTVCKLPEVLFYYRQHQDGSLMNALNKKGALHSAGLERIYAKNAASFIEVYGNPIEIELKRQKLQRSLAHPLHRWVEAHKDKIIGRLLLKLVR</sequence>